<feature type="domain" description="NADP-dependent oxidoreductase" evidence="4">
    <location>
        <begin position="30"/>
        <end position="333"/>
    </location>
</feature>
<evidence type="ECO:0000259" key="4">
    <source>
        <dbReference type="Pfam" id="PF00248"/>
    </source>
</evidence>
<dbReference type="OrthoDB" id="48988at2759"/>
<evidence type="ECO:0000256" key="1">
    <source>
        <dbReference type="ARBA" id="ARBA00022857"/>
    </source>
</evidence>
<dbReference type="Gene3D" id="3.20.20.100">
    <property type="entry name" value="NADP-dependent oxidoreductase domain"/>
    <property type="match status" value="1"/>
</dbReference>
<evidence type="ECO:0000256" key="3">
    <source>
        <dbReference type="ARBA" id="ARBA00038157"/>
    </source>
</evidence>
<name>A0A9P5C3K2_9PLEO</name>
<comment type="caution">
    <text evidence="5">The sequence shown here is derived from an EMBL/GenBank/DDBJ whole genome shotgun (WGS) entry which is preliminary data.</text>
</comment>
<gene>
    <name evidence="5" type="ORF">E8E12_002812</name>
</gene>
<keyword evidence="2" id="KW-0560">Oxidoreductase</keyword>
<dbReference type="SUPFAM" id="SSF51430">
    <property type="entry name" value="NAD(P)-linked oxidoreductase"/>
    <property type="match status" value="1"/>
</dbReference>
<evidence type="ECO:0000256" key="2">
    <source>
        <dbReference type="ARBA" id="ARBA00023002"/>
    </source>
</evidence>
<evidence type="ECO:0000313" key="5">
    <source>
        <dbReference type="EMBL" id="KAF3042336.1"/>
    </source>
</evidence>
<dbReference type="PANTHER" id="PTHR43364">
    <property type="entry name" value="NADH-SPECIFIC METHYLGLYOXAL REDUCTASE-RELATED"/>
    <property type="match status" value="1"/>
</dbReference>
<reference evidence="5" key="1">
    <citation type="submission" date="2019-04" db="EMBL/GenBank/DDBJ databases">
        <title>Sequencing of skin fungus with MAO and IRED activity.</title>
        <authorList>
            <person name="Marsaioli A.J."/>
            <person name="Bonatto J.M.C."/>
            <person name="Reis Junior O."/>
        </authorList>
    </citation>
    <scope>NUCLEOTIDE SEQUENCE</scope>
    <source>
        <strain evidence="5">28M1</strain>
    </source>
</reference>
<comment type="similarity">
    <text evidence="3">Belongs to the aldo/keto reductase family. Aldo/keto reductase 2 subfamily.</text>
</comment>
<dbReference type="EMBL" id="SWKV01000016">
    <property type="protein sequence ID" value="KAF3042336.1"/>
    <property type="molecule type" value="Genomic_DNA"/>
</dbReference>
<dbReference type="InterPro" id="IPR036812">
    <property type="entry name" value="NAD(P)_OxRdtase_dom_sf"/>
</dbReference>
<keyword evidence="1" id="KW-0521">NADP</keyword>
<dbReference type="PANTHER" id="PTHR43364:SF7">
    <property type="entry name" value="NADP-DEPENDENT OXIDOREDUCTASE DOMAIN-CONTAINING PROTEIN-RELATED"/>
    <property type="match status" value="1"/>
</dbReference>
<keyword evidence="6" id="KW-1185">Reference proteome</keyword>
<protein>
    <recommendedName>
        <fullName evidence="4">NADP-dependent oxidoreductase domain-containing protein</fullName>
    </recommendedName>
</protein>
<dbReference type="Pfam" id="PF00248">
    <property type="entry name" value="Aldo_ket_red"/>
    <property type="match status" value="1"/>
</dbReference>
<sequence>MSIFEPPPKPKTQFGWHRILSRTANVKVSPIAIGGISFGNSWSELFGKSEDAFELLDAFYEIGGNFIDTSNVYNSEDSEKLIGEWMEKRGVRDQMVVATKYGAGYKSYDRQGIPIQSNYTGPSAKSMHISVRDSLKKLKTDYIDILYVHWWDVNCGVEEVMRGLHALVLAKQVLYLGASDMPAWVVVKANAYARQYGLTPFSIYQGRWNAAFRDIESEIIPMCEDQGMAITSWASLGGGQLTTKEQREKLKNDPNAGRGYYEATERDIKVCEVLENIASRKNATLQDIALAYLFHQSTYVFPIVGVQTVEHVKLMPNAVDVQLSDGEIDEIHDAAPFDPLFPNSFLFAGKKYNTRLTAADQTNYQMSTWINAPPKQQRYAAR</sequence>
<dbReference type="AlphaFoldDB" id="A0A9P5C3K2"/>
<dbReference type="GO" id="GO:0016491">
    <property type="term" value="F:oxidoreductase activity"/>
    <property type="evidence" value="ECO:0007669"/>
    <property type="project" value="UniProtKB-KW"/>
</dbReference>
<dbReference type="InterPro" id="IPR023210">
    <property type="entry name" value="NADP_OxRdtase_dom"/>
</dbReference>
<proteinExistence type="inferred from homology"/>
<dbReference type="Proteomes" id="UP000758155">
    <property type="component" value="Unassembled WGS sequence"/>
</dbReference>
<accession>A0A9P5C3K2</accession>
<evidence type="ECO:0000313" key="6">
    <source>
        <dbReference type="Proteomes" id="UP000758155"/>
    </source>
</evidence>
<organism evidence="5 6">
    <name type="scientific">Didymella heteroderae</name>
    <dbReference type="NCBI Taxonomy" id="1769908"/>
    <lineage>
        <taxon>Eukaryota</taxon>
        <taxon>Fungi</taxon>
        <taxon>Dikarya</taxon>
        <taxon>Ascomycota</taxon>
        <taxon>Pezizomycotina</taxon>
        <taxon>Dothideomycetes</taxon>
        <taxon>Pleosporomycetidae</taxon>
        <taxon>Pleosporales</taxon>
        <taxon>Pleosporineae</taxon>
        <taxon>Didymellaceae</taxon>
        <taxon>Didymella</taxon>
    </lineage>
</organism>
<dbReference type="InterPro" id="IPR050523">
    <property type="entry name" value="AKR_Detox_Biosynth"/>
</dbReference>